<evidence type="ECO:0000313" key="8">
    <source>
        <dbReference type="EMBL" id="ADI38631.1"/>
    </source>
</evidence>
<feature type="transmembrane region" description="Helical" evidence="6">
    <location>
        <begin position="104"/>
        <end position="126"/>
    </location>
</feature>
<feature type="transmembrane region" description="Helical" evidence="6">
    <location>
        <begin position="12"/>
        <end position="34"/>
    </location>
</feature>
<dbReference type="Proteomes" id="UP000001505">
    <property type="component" value="Chromosome"/>
</dbReference>
<dbReference type="HOGENOM" id="CLU_017518_3_1_0"/>
<keyword evidence="5 6" id="KW-0472">Membrane</keyword>
<proteinExistence type="predicted"/>
<keyword evidence="4 6" id="KW-1133">Transmembrane helix</keyword>
<feature type="domain" description="Major facilitator superfamily (MFS) profile" evidence="7">
    <location>
        <begin position="1"/>
        <end position="403"/>
    </location>
</feature>
<dbReference type="AlphaFoldDB" id="D6YWX0"/>
<feature type="transmembrane region" description="Helical" evidence="6">
    <location>
        <begin position="293"/>
        <end position="310"/>
    </location>
</feature>
<evidence type="ECO:0000256" key="3">
    <source>
        <dbReference type="ARBA" id="ARBA00022692"/>
    </source>
</evidence>
<organism evidence="8 9">
    <name type="scientific">Waddlia chondrophila (strain ATCC VR-1470 / WSU 86-1044)</name>
    <dbReference type="NCBI Taxonomy" id="716544"/>
    <lineage>
        <taxon>Bacteria</taxon>
        <taxon>Pseudomonadati</taxon>
        <taxon>Chlamydiota</taxon>
        <taxon>Chlamydiia</taxon>
        <taxon>Parachlamydiales</taxon>
        <taxon>Waddliaceae</taxon>
        <taxon>Waddlia</taxon>
    </lineage>
</organism>
<dbReference type="SUPFAM" id="SSF103473">
    <property type="entry name" value="MFS general substrate transporter"/>
    <property type="match status" value="1"/>
</dbReference>
<dbReference type="RefSeq" id="WP_013182342.1">
    <property type="nucleotide sequence ID" value="NC_014225.1"/>
</dbReference>
<dbReference type="Gene3D" id="1.20.1250.20">
    <property type="entry name" value="MFS general substrate transporter like domains"/>
    <property type="match status" value="2"/>
</dbReference>
<feature type="transmembrane region" description="Helical" evidence="6">
    <location>
        <begin position="173"/>
        <end position="192"/>
    </location>
</feature>
<feature type="transmembrane region" description="Helical" evidence="6">
    <location>
        <begin position="263"/>
        <end position="284"/>
    </location>
</feature>
<dbReference type="Pfam" id="PF11700">
    <property type="entry name" value="ATG22"/>
    <property type="match status" value="1"/>
</dbReference>
<dbReference type="InterPro" id="IPR036259">
    <property type="entry name" value="MFS_trans_sf"/>
</dbReference>
<name>D6YWX0_WADCW</name>
<feature type="transmembrane region" description="Helical" evidence="6">
    <location>
        <begin position="46"/>
        <end position="67"/>
    </location>
</feature>
<evidence type="ECO:0000256" key="4">
    <source>
        <dbReference type="ARBA" id="ARBA00022989"/>
    </source>
</evidence>
<evidence type="ECO:0000259" key="7">
    <source>
        <dbReference type="PROSITE" id="PS50850"/>
    </source>
</evidence>
<feature type="transmembrane region" description="Helical" evidence="6">
    <location>
        <begin position="79"/>
        <end position="98"/>
    </location>
</feature>
<feature type="transmembrane region" description="Helical" evidence="6">
    <location>
        <begin position="147"/>
        <end position="167"/>
    </location>
</feature>
<evidence type="ECO:0000256" key="1">
    <source>
        <dbReference type="ARBA" id="ARBA00004127"/>
    </source>
</evidence>
<evidence type="ECO:0000256" key="5">
    <source>
        <dbReference type="ARBA" id="ARBA00023136"/>
    </source>
</evidence>
<dbReference type="OrthoDB" id="9768783at2"/>
<keyword evidence="9" id="KW-1185">Reference proteome</keyword>
<gene>
    <name evidence="8" type="ordered locus">wcw_1279</name>
</gene>
<evidence type="ECO:0000256" key="2">
    <source>
        <dbReference type="ARBA" id="ARBA00022448"/>
    </source>
</evidence>
<feature type="transmembrane region" description="Helical" evidence="6">
    <location>
        <begin position="316"/>
        <end position="333"/>
    </location>
</feature>
<dbReference type="eggNOG" id="COG2270">
    <property type="taxonomic scope" value="Bacteria"/>
</dbReference>
<dbReference type="InterPro" id="IPR020846">
    <property type="entry name" value="MFS_dom"/>
</dbReference>
<keyword evidence="3 6" id="KW-0812">Transmembrane</keyword>
<dbReference type="PANTHER" id="PTHR23519">
    <property type="entry name" value="AUTOPHAGY-RELATED PROTEIN 22"/>
    <property type="match status" value="1"/>
</dbReference>
<comment type="subcellular location">
    <subcellularLocation>
        <location evidence="1">Endomembrane system</location>
        <topology evidence="1">Multi-pass membrane protein</topology>
    </subcellularLocation>
</comment>
<dbReference type="PROSITE" id="PS50850">
    <property type="entry name" value="MFS"/>
    <property type="match status" value="1"/>
</dbReference>
<dbReference type="PANTHER" id="PTHR23519:SF1">
    <property type="entry name" value="AUTOPHAGY-RELATED PROTEIN 22"/>
    <property type="match status" value="1"/>
</dbReference>
<dbReference type="GO" id="GO:0012505">
    <property type="term" value="C:endomembrane system"/>
    <property type="evidence" value="ECO:0007669"/>
    <property type="project" value="UniProtKB-SubCell"/>
</dbReference>
<accession>D6YWX0</accession>
<keyword evidence="2" id="KW-0813">Transport</keyword>
<protein>
    <submittedName>
        <fullName evidence="8">Permease, major facilitator superfamily</fullName>
    </submittedName>
</protein>
<dbReference type="InterPro" id="IPR050495">
    <property type="entry name" value="ATG22/LtaA_families"/>
</dbReference>
<evidence type="ECO:0000256" key="6">
    <source>
        <dbReference type="SAM" id="Phobius"/>
    </source>
</evidence>
<reference evidence="8 9" key="1">
    <citation type="journal article" date="2010" name="PLoS ONE">
        <title>The Waddlia genome: a window into chlamydial biology.</title>
        <authorList>
            <person name="Bertelli C."/>
            <person name="Collyn F."/>
            <person name="Croxatto A."/>
            <person name="Ruckert C."/>
            <person name="Polkinghorne A."/>
            <person name="Kebbi-Beghdadi C."/>
            <person name="Goesmann A."/>
            <person name="Vaughan L."/>
            <person name="Greub G."/>
        </authorList>
    </citation>
    <scope>NUCLEOTIDE SEQUENCE [LARGE SCALE GENOMIC DNA]</scope>
    <source>
        <strain evidence="9">ATCC VR-1470 / WSU 86-1044</strain>
    </source>
</reference>
<feature type="transmembrane region" description="Helical" evidence="6">
    <location>
        <begin position="354"/>
        <end position="375"/>
    </location>
</feature>
<dbReference type="EMBL" id="CP001928">
    <property type="protein sequence ID" value="ADI38631.1"/>
    <property type="molecule type" value="Genomic_DNA"/>
</dbReference>
<evidence type="ECO:0000313" key="9">
    <source>
        <dbReference type="Proteomes" id="UP000001505"/>
    </source>
</evidence>
<dbReference type="GO" id="GO:0022857">
    <property type="term" value="F:transmembrane transporter activity"/>
    <property type="evidence" value="ECO:0007669"/>
    <property type="project" value="InterPro"/>
</dbReference>
<dbReference type="InterPro" id="IPR024671">
    <property type="entry name" value="Atg22-like"/>
</dbReference>
<sequence length="403" mass="44272">MLRDRKNLLSWALYDWANSAFSAIIQTFIFAVYFTQQLTSDPAIGSALWGGINGTAALIIAILGPILGAVADHGGKRKAWLGLFTLLCIVCTGTLSFAKPPIGNLFSLLTVLTTAIAASELAFVFYNAMLPNLAPHSHIGRWSGWGWGLGYAGGMLSLLISLLIIQFGYPVQLTFFFCAAWYLIFSIPLFLFTPPTSGLGKPLLKAVFYGMKQLIETLRQMKQYKEIVKFLIARMFYMDGLTTLFAFGGVYAATTFNMPQSEILLFGIMTNISAGIGAVGFAWIDDRIGPRKLILISLAGITLPTLWILLIPYKLLFWILALFAGLFVGPLQASSRSLMAHLAPKHLYNEMFGFFALSGKATSFLGPWIVSWLILEYGSMRIGLAVVVAFYTIGGILMLFIED</sequence>
<dbReference type="KEGG" id="wch:wcw_1279"/>
<feature type="transmembrane region" description="Helical" evidence="6">
    <location>
        <begin position="231"/>
        <end position="251"/>
    </location>
</feature>
<feature type="transmembrane region" description="Helical" evidence="6">
    <location>
        <begin position="381"/>
        <end position="401"/>
    </location>
</feature>